<feature type="region of interest" description="Disordered" evidence="1">
    <location>
        <begin position="403"/>
        <end position="508"/>
    </location>
</feature>
<proteinExistence type="predicted"/>
<feature type="compositionally biased region" description="Basic and acidic residues" evidence="1">
    <location>
        <begin position="835"/>
        <end position="846"/>
    </location>
</feature>
<feature type="compositionally biased region" description="Basic and acidic residues" evidence="1">
    <location>
        <begin position="431"/>
        <end position="460"/>
    </location>
</feature>
<feature type="region of interest" description="Disordered" evidence="1">
    <location>
        <begin position="623"/>
        <end position="647"/>
    </location>
</feature>
<feature type="compositionally biased region" description="Basic and acidic residues" evidence="1">
    <location>
        <begin position="908"/>
        <end position="920"/>
    </location>
</feature>
<feature type="compositionally biased region" description="Polar residues" evidence="1">
    <location>
        <begin position="360"/>
        <end position="376"/>
    </location>
</feature>
<feature type="region of interest" description="Disordered" evidence="1">
    <location>
        <begin position="354"/>
        <end position="384"/>
    </location>
</feature>
<sequence length="955" mass="100244">MVRRSKKRSHAPPPRQPLSAAIVWGEWVTRTPDSVDGASASSPDEPLPPTPISEKPKPSPSNGDDNGEGTSNSNDEGKRGKSTSPAQNDRDHESACNSDACDARSSLSKRESLSPVSIGDPSYRSQVFETGKFDDATPLASDPDGATLTMSQPDGGNARGVGEEAPIGSDPAIHDQGESPPILTATEEVVSRDSPTICSPDDEDRHHTLQSGVEEATTKASRSSTGVALDKTLEKGANGMFEASAGNDMERPLQQEPTFPMAEQGVDSSSPASVSTELGPGKPEGRSAVRRATKYETPQSTTQKVIQRPTTRADKRKLALLQQEGVSAAQGFVHSGNRVSNSDPSSLIDVSVLDGEASHLTENGISQPTGPSTSTGHDPHRPVPTVVNDIAFAESDKLDKSKLAEAGASSMPIDGMSRVRDLASPPAYIERTPHTVDDPQGKEPADDKERRDTDSHRLCRGETSGTVPAKELGQSRGVKASPDGSDEAKSANAIDRTGPSEHGTVSTTAHAETLGSDAANPCAMKAVHGAHHTRMAPTTDEHCGYISVAATVSAGDGVPELHGNDGETEKTVTGCSAQAILTPASSAQAKPEEAVEAVAAAAPQHGSSNDVGGPADKKGISETAQLATNGSAKTTASTERGKKKMRAKRQCDTVATLAEYLGPDVAIPGYYPDPIKNPIPTRPGGTPRSKDWKTIPRPLTNREKLLLAQLRKERAGVAAESQAGAQSSDVGPRTDSNEPIDGSCLASEHRHLTAATSKGALSDAAPPPPNDKANEANDLDKISTHQANVNSPSAEVGTLPTLKKVDPDADTVVKVTKKNPASNRGGQGRGRPRKVKEAGDLDDKANCQENADPLLTLNVGPDPDTVPKATKKNPASTRGGRGRGRPRKVKETGDLDDKPKSQGNVKSHPTDKKENPDSAGKRRLKRKAEAGAQDAGPNKKTMYEEWFSGHSMCTF</sequence>
<protein>
    <submittedName>
        <fullName evidence="2">Uncharacterized protein</fullName>
    </submittedName>
</protein>
<dbReference type="SMART" id="SM00384">
    <property type="entry name" value="AT_hook"/>
    <property type="match status" value="2"/>
</dbReference>
<comment type="caution">
    <text evidence="2">The sequence shown here is derived from an EMBL/GenBank/DDBJ whole genome shotgun (WGS) entry which is preliminary data.</text>
</comment>
<evidence type="ECO:0000256" key="1">
    <source>
        <dbReference type="SAM" id="MobiDB-lite"/>
    </source>
</evidence>
<feature type="compositionally biased region" description="Basic and acidic residues" evidence="1">
    <location>
        <begin position="889"/>
        <end position="900"/>
    </location>
</feature>
<dbReference type="InterPro" id="IPR017956">
    <property type="entry name" value="AT_hook_DNA-bd_motif"/>
</dbReference>
<evidence type="ECO:0000313" key="2">
    <source>
        <dbReference type="EMBL" id="KAA8911882.1"/>
    </source>
</evidence>
<feature type="compositionally biased region" description="Polar residues" evidence="1">
    <location>
        <begin position="296"/>
        <end position="310"/>
    </location>
</feature>
<feature type="region of interest" description="Disordered" evidence="1">
    <location>
        <begin position="675"/>
        <end position="695"/>
    </location>
</feature>
<keyword evidence="3" id="KW-1185">Reference proteome</keyword>
<feature type="region of interest" description="Disordered" evidence="1">
    <location>
        <begin position="1"/>
        <end position="233"/>
    </location>
</feature>
<feature type="region of interest" description="Disordered" evidence="1">
    <location>
        <begin position="261"/>
        <end position="313"/>
    </location>
</feature>
<feature type="region of interest" description="Disordered" evidence="1">
    <location>
        <begin position="756"/>
        <end position="940"/>
    </location>
</feature>
<feature type="compositionally biased region" description="Basic residues" evidence="1">
    <location>
        <begin position="1"/>
        <end position="10"/>
    </location>
</feature>
<feature type="compositionally biased region" description="Basic and acidic residues" evidence="1">
    <location>
        <begin position="772"/>
        <end position="783"/>
    </location>
</feature>
<accession>A0A5J5F6N0</accession>
<organism evidence="2 3">
    <name type="scientific">Sphaerosporella brunnea</name>
    <dbReference type="NCBI Taxonomy" id="1250544"/>
    <lineage>
        <taxon>Eukaryota</taxon>
        <taxon>Fungi</taxon>
        <taxon>Dikarya</taxon>
        <taxon>Ascomycota</taxon>
        <taxon>Pezizomycotina</taxon>
        <taxon>Pezizomycetes</taxon>
        <taxon>Pezizales</taxon>
        <taxon>Pyronemataceae</taxon>
        <taxon>Sphaerosporella</taxon>
    </lineage>
</organism>
<feature type="compositionally biased region" description="Polar residues" evidence="1">
    <location>
        <begin position="60"/>
        <end position="74"/>
    </location>
</feature>
<dbReference type="AlphaFoldDB" id="A0A5J5F6N0"/>
<feature type="compositionally biased region" description="Polar residues" evidence="1">
    <location>
        <begin position="266"/>
        <end position="276"/>
    </location>
</feature>
<feature type="compositionally biased region" description="Polar residues" evidence="1">
    <location>
        <begin position="784"/>
        <end position="793"/>
    </location>
</feature>
<dbReference type="Proteomes" id="UP000326924">
    <property type="component" value="Unassembled WGS sequence"/>
</dbReference>
<dbReference type="GO" id="GO:0003677">
    <property type="term" value="F:DNA binding"/>
    <property type="evidence" value="ECO:0007669"/>
    <property type="project" value="InterPro"/>
</dbReference>
<feature type="compositionally biased region" description="Polar residues" evidence="1">
    <location>
        <begin position="623"/>
        <end position="638"/>
    </location>
</feature>
<name>A0A5J5F6N0_9PEZI</name>
<dbReference type="InParanoid" id="A0A5J5F6N0"/>
<evidence type="ECO:0000313" key="3">
    <source>
        <dbReference type="Proteomes" id="UP000326924"/>
    </source>
</evidence>
<dbReference type="EMBL" id="VXIS01000031">
    <property type="protein sequence ID" value="KAA8911882.1"/>
    <property type="molecule type" value="Genomic_DNA"/>
</dbReference>
<feature type="region of interest" description="Disordered" evidence="1">
    <location>
        <begin position="717"/>
        <end position="743"/>
    </location>
</feature>
<gene>
    <name evidence="2" type="ORF">FN846DRAFT_916906</name>
</gene>
<feature type="region of interest" description="Disordered" evidence="1">
    <location>
        <begin position="599"/>
        <end position="618"/>
    </location>
</feature>
<reference evidence="2 3" key="1">
    <citation type="submission" date="2019-09" db="EMBL/GenBank/DDBJ databases">
        <title>Draft genome of the ectomycorrhizal ascomycete Sphaerosporella brunnea.</title>
        <authorList>
            <consortium name="DOE Joint Genome Institute"/>
            <person name="Benucci G.M."/>
            <person name="Marozzi G."/>
            <person name="Antonielli L."/>
            <person name="Sanchez S."/>
            <person name="Marco P."/>
            <person name="Wang X."/>
            <person name="Falini L.B."/>
            <person name="Barry K."/>
            <person name="Haridas S."/>
            <person name="Lipzen A."/>
            <person name="Labutti K."/>
            <person name="Grigoriev I.V."/>
            <person name="Murat C."/>
            <person name="Martin F."/>
            <person name="Albertini E."/>
            <person name="Donnini D."/>
            <person name="Bonito G."/>
        </authorList>
    </citation>
    <scope>NUCLEOTIDE SEQUENCE [LARGE SCALE GENOMIC DNA]</scope>
    <source>
        <strain evidence="2 3">Sb_GMNB300</strain>
    </source>
</reference>